<comment type="caution">
    <text evidence="2">The sequence shown here is derived from an EMBL/GenBank/DDBJ whole genome shotgun (WGS) entry which is preliminary data.</text>
</comment>
<organism evidence="2 3">
    <name type="scientific">Truncatella angustata</name>
    <dbReference type="NCBI Taxonomy" id="152316"/>
    <lineage>
        <taxon>Eukaryota</taxon>
        <taxon>Fungi</taxon>
        <taxon>Dikarya</taxon>
        <taxon>Ascomycota</taxon>
        <taxon>Pezizomycotina</taxon>
        <taxon>Sordariomycetes</taxon>
        <taxon>Xylariomycetidae</taxon>
        <taxon>Amphisphaeriales</taxon>
        <taxon>Sporocadaceae</taxon>
        <taxon>Truncatella</taxon>
    </lineage>
</organism>
<keyword evidence="3" id="KW-1185">Reference proteome</keyword>
<dbReference type="AlphaFoldDB" id="A0A9P8UIQ5"/>
<dbReference type="InterPro" id="IPR050228">
    <property type="entry name" value="Carboxylesterase_BioH"/>
</dbReference>
<dbReference type="CDD" id="cd12809">
    <property type="entry name" value="Esterase_713_like-2"/>
    <property type="match status" value="1"/>
</dbReference>
<keyword evidence="2" id="KW-0378">Hydrolase</keyword>
<dbReference type="SUPFAM" id="SSF53474">
    <property type="entry name" value="alpha/beta-Hydrolases"/>
    <property type="match status" value="1"/>
</dbReference>
<proteinExistence type="predicted"/>
<feature type="signal peptide" evidence="1">
    <location>
        <begin position="1"/>
        <end position="16"/>
    </location>
</feature>
<dbReference type="Gene3D" id="3.40.50.1820">
    <property type="entry name" value="alpha/beta hydrolase"/>
    <property type="match status" value="1"/>
</dbReference>
<feature type="chain" id="PRO_5040494501" evidence="1">
    <location>
        <begin position="17"/>
        <end position="362"/>
    </location>
</feature>
<gene>
    <name evidence="2" type="ORF">BKA67DRAFT_593083</name>
</gene>
<dbReference type="GeneID" id="70133792"/>
<evidence type="ECO:0000313" key="3">
    <source>
        <dbReference type="Proteomes" id="UP000758603"/>
    </source>
</evidence>
<name>A0A9P8UIQ5_9PEZI</name>
<dbReference type="Proteomes" id="UP000758603">
    <property type="component" value="Unassembled WGS sequence"/>
</dbReference>
<dbReference type="EMBL" id="JAGPXC010000005">
    <property type="protein sequence ID" value="KAH6652960.1"/>
    <property type="molecule type" value="Genomic_DNA"/>
</dbReference>
<reference evidence="2" key="1">
    <citation type="journal article" date="2021" name="Nat. Commun.">
        <title>Genetic determinants of endophytism in the Arabidopsis root mycobiome.</title>
        <authorList>
            <person name="Mesny F."/>
            <person name="Miyauchi S."/>
            <person name="Thiergart T."/>
            <person name="Pickel B."/>
            <person name="Atanasova L."/>
            <person name="Karlsson M."/>
            <person name="Huettel B."/>
            <person name="Barry K.W."/>
            <person name="Haridas S."/>
            <person name="Chen C."/>
            <person name="Bauer D."/>
            <person name="Andreopoulos W."/>
            <person name="Pangilinan J."/>
            <person name="LaButti K."/>
            <person name="Riley R."/>
            <person name="Lipzen A."/>
            <person name="Clum A."/>
            <person name="Drula E."/>
            <person name="Henrissat B."/>
            <person name="Kohler A."/>
            <person name="Grigoriev I.V."/>
            <person name="Martin F.M."/>
            <person name="Hacquard S."/>
        </authorList>
    </citation>
    <scope>NUCLEOTIDE SEQUENCE</scope>
    <source>
        <strain evidence="2">MPI-SDFR-AT-0073</strain>
    </source>
</reference>
<evidence type="ECO:0000313" key="2">
    <source>
        <dbReference type="EMBL" id="KAH6652960.1"/>
    </source>
</evidence>
<dbReference type="RefSeq" id="XP_045957237.1">
    <property type="nucleotide sequence ID" value="XM_046104901.1"/>
</dbReference>
<protein>
    <submittedName>
        <fullName evidence="2">Alpha/Beta hydrolase protein</fullName>
    </submittedName>
</protein>
<accession>A0A9P8UIQ5</accession>
<dbReference type="InterPro" id="IPR029058">
    <property type="entry name" value="AB_hydrolase_fold"/>
</dbReference>
<sequence length="362" mass="39541">MTAWYLVLAFVTLASAQEALHAREYFFVGGQYVNTPSGILFQNQMYVEKLSPPKITQRYPIIFLHGGGQDGSNFLNKPDGGKGWASWFLEKGYQVYIADETARGRSPWNPTGNSPIAVFTTEKITSRFTAVQSSTLWPQAKLHNQWPGTGLPGDAVFDAYYASVIQGIADGTEQERAMKEAGVALLDKIGPSILITHSQGGLYGWAIADARPTKIKALIQVEPKGPPFQEVIFSTEFTRPWGLTSVPLTYSPAPANSSAPLATRVVAAPTSNLTDCILQAEPARKLPNLAKVPILIDTGEASYHAMYDYCSFLFLKQAGVEAEFLELGKAGIHGNAHLQFMEKNSDVIAAKLHEWILKTTCA</sequence>
<keyword evidence="1" id="KW-0732">Signal</keyword>
<evidence type="ECO:0000256" key="1">
    <source>
        <dbReference type="SAM" id="SignalP"/>
    </source>
</evidence>
<dbReference type="PANTHER" id="PTHR43194:SF4">
    <property type="entry name" value="AB HYDROLASE-1 DOMAIN-CONTAINING PROTEIN"/>
    <property type="match status" value="1"/>
</dbReference>
<dbReference type="OrthoDB" id="9978720at2759"/>
<dbReference type="GO" id="GO:0016787">
    <property type="term" value="F:hydrolase activity"/>
    <property type="evidence" value="ECO:0007669"/>
    <property type="project" value="UniProtKB-KW"/>
</dbReference>
<dbReference type="PANTHER" id="PTHR43194">
    <property type="entry name" value="HYDROLASE ALPHA/BETA FOLD FAMILY"/>
    <property type="match status" value="1"/>
</dbReference>